<evidence type="ECO:0000313" key="2">
    <source>
        <dbReference type="EMBL" id="ODR99607.1"/>
    </source>
</evidence>
<protein>
    <submittedName>
        <fullName evidence="2">Uncharacterized protein</fullName>
    </submittedName>
</protein>
<dbReference type="EMBL" id="LPWF01000016">
    <property type="protein sequence ID" value="ODR99607.1"/>
    <property type="molecule type" value="Genomic_DNA"/>
</dbReference>
<name>A0A1E3W1D3_9HYPH</name>
<keyword evidence="1" id="KW-0472">Membrane</keyword>
<keyword evidence="1" id="KW-0812">Transmembrane</keyword>
<keyword evidence="1" id="KW-1133">Transmembrane helix</keyword>
<feature type="transmembrane region" description="Helical" evidence="1">
    <location>
        <begin position="47"/>
        <end position="68"/>
    </location>
</feature>
<feature type="transmembrane region" description="Helical" evidence="1">
    <location>
        <begin position="6"/>
        <end position="26"/>
    </location>
</feature>
<dbReference type="RefSeq" id="WP_069441155.1">
    <property type="nucleotide sequence ID" value="NZ_LPWF01000016.1"/>
</dbReference>
<gene>
    <name evidence="2" type="ORF">AUC69_08205</name>
</gene>
<dbReference type="Proteomes" id="UP000094472">
    <property type="component" value="Unassembled WGS sequence"/>
</dbReference>
<sequence>MDTCTSISAIQLLAAAFGFLLVVLSLDMFWVRANDPNDIHGALRKRGWLNAFVAMGGVGAAALLWVWVNVCTNGAF</sequence>
<proteinExistence type="predicted"/>
<accession>A0A1E3W1D3</accession>
<keyword evidence="3" id="KW-1185">Reference proteome</keyword>
<organism evidence="2 3">
    <name type="scientific">Methyloceanibacter superfactus</name>
    <dbReference type="NCBI Taxonomy" id="1774969"/>
    <lineage>
        <taxon>Bacteria</taxon>
        <taxon>Pseudomonadati</taxon>
        <taxon>Pseudomonadota</taxon>
        <taxon>Alphaproteobacteria</taxon>
        <taxon>Hyphomicrobiales</taxon>
        <taxon>Hyphomicrobiaceae</taxon>
        <taxon>Methyloceanibacter</taxon>
    </lineage>
</organism>
<dbReference type="AlphaFoldDB" id="A0A1E3W1D3"/>
<comment type="caution">
    <text evidence="2">The sequence shown here is derived from an EMBL/GenBank/DDBJ whole genome shotgun (WGS) entry which is preliminary data.</text>
</comment>
<evidence type="ECO:0000256" key="1">
    <source>
        <dbReference type="SAM" id="Phobius"/>
    </source>
</evidence>
<reference evidence="2 3" key="1">
    <citation type="journal article" date="2016" name="Environ. Microbiol.">
        <title>New Methyloceanibacter diversity from North Sea sediments includes methanotroph containing solely the soluble methane monooxygenase.</title>
        <authorList>
            <person name="Vekeman B."/>
            <person name="Kerckhof F.M."/>
            <person name="Cremers G."/>
            <person name="de Vos P."/>
            <person name="Vandamme P."/>
            <person name="Boon N."/>
            <person name="Op den Camp H.J."/>
            <person name="Heylen K."/>
        </authorList>
    </citation>
    <scope>NUCLEOTIDE SEQUENCE [LARGE SCALE GENOMIC DNA]</scope>
    <source>
        <strain evidence="2 3">R-67175</strain>
    </source>
</reference>
<evidence type="ECO:0000313" key="3">
    <source>
        <dbReference type="Proteomes" id="UP000094472"/>
    </source>
</evidence>